<keyword evidence="9 10" id="KW-0472">Membrane</keyword>
<evidence type="ECO:0000256" key="9">
    <source>
        <dbReference type="ARBA" id="ARBA00023136"/>
    </source>
</evidence>
<evidence type="ECO:0000256" key="3">
    <source>
        <dbReference type="ARBA" id="ARBA00004922"/>
    </source>
</evidence>
<dbReference type="GO" id="GO:0018279">
    <property type="term" value="P:protein N-linked glycosylation via asparagine"/>
    <property type="evidence" value="ECO:0007669"/>
    <property type="project" value="TreeGrafter"/>
</dbReference>
<accession>A0A485KWA7</accession>
<evidence type="ECO:0000256" key="6">
    <source>
        <dbReference type="ARBA" id="ARBA00022729"/>
    </source>
</evidence>
<dbReference type="PANTHER" id="PTHR21049:SF0">
    <property type="entry name" value="DOLICHYL-DIPHOSPHOOLIGOSACCHARIDE--PROTEIN GLYCOSYLTRANSFERASE SUBUNIT 1"/>
    <property type="match status" value="1"/>
</dbReference>
<name>A0A485KWA7_9STRA</name>
<evidence type="ECO:0000313" key="11">
    <source>
        <dbReference type="EMBL" id="KAF0696820.1"/>
    </source>
</evidence>
<feature type="signal peptide" evidence="10">
    <location>
        <begin position="1"/>
        <end position="21"/>
    </location>
</feature>
<keyword evidence="5 10" id="KW-0812">Transmembrane</keyword>
<dbReference type="Proteomes" id="UP000332933">
    <property type="component" value="Unassembled WGS sequence"/>
</dbReference>
<reference evidence="11" key="2">
    <citation type="submission" date="2019-06" db="EMBL/GenBank/DDBJ databases">
        <title>Genomics analysis of Aphanomyces spp. identifies a new class of oomycete effector associated with host adaptation.</title>
        <authorList>
            <person name="Gaulin E."/>
        </authorList>
    </citation>
    <scope>NUCLEOTIDE SEQUENCE</scope>
    <source>
        <strain evidence="11">CBS 578.67</strain>
    </source>
</reference>
<dbReference type="OrthoDB" id="310030at2759"/>
<comment type="subcellular location">
    <subcellularLocation>
        <location evidence="2 10">Endoplasmic reticulum membrane</location>
        <topology evidence="2 10">Single-pass type I membrane protein</topology>
    </subcellularLocation>
</comment>
<evidence type="ECO:0000256" key="7">
    <source>
        <dbReference type="ARBA" id="ARBA00022824"/>
    </source>
</evidence>
<evidence type="ECO:0000313" key="12">
    <source>
        <dbReference type="EMBL" id="VFT89333.1"/>
    </source>
</evidence>
<keyword evidence="7 10" id="KW-0256">Endoplasmic reticulum</keyword>
<comment type="similarity">
    <text evidence="4 10">Belongs to the OST1 family.</text>
</comment>
<keyword evidence="6 10" id="KW-0732">Signal</keyword>
<dbReference type="Pfam" id="PF04597">
    <property type="entry name" value="Ribophorin_I"/>
    <property type="match status" value="1"/>
</dbReference>
<comment type="subunit">
    <text evidence="10">Component of the oligosaccharyltransferase (OST) complex.</text>
</comment>
<dbReference type="InterPro" id="IPR007676">
    <property type="entry name" value="Ribophorin_I"/>
</dbReference>
<dbReference type="UniPathway" id="UPA00378"/>
<keyword evidence="13" id="KW-1185">Reference proteome</keyword>
<feature type="chain" id="PRO_5033890918" description="Dolichyl-diphosphooligosaccharide--protein glycosyltransferase subunit 1" evidence="10">
    <location>
        <begin position="22"/>
        <end position="461"/>
    </location>
</feature>
<dbReference type="EMBL" id="CAADRA010005391">
    <property type="protein sequence ID" value="VFT89333.1"/>
    <property type="molecule type" value="Genomic_DNA"/>
</dbReference>
<evidence type="ECO:0000256" key="8">
    <source>
        <dbReference type="ARBA" id="ARBA00022989"/>
    </source>
</evidence>
<comment type="pathway">
    <text evidence="3 10">Protein modification; protein glycosylation.</text>
</comment>
<dbReference type="GO" id="GO:0008250">
    <property type="term" value="C:oligosaccharyltransferase complex"/>
    <property type="evidence" value="ECO:0007669"/>
    <property type="project" value="UniProtKB-UniRule"/>
</dbReference>
<dbReference type="AlphaFoldDB" id="A0A485KWA7"/>
<feature type="transmembrane region" description="Helical" evidence="10">
    <location>
        <begin position="430"/>
        <end position="449"/>
    </location>
</feature>
<protein>
    <recommendedName>
        <fullName evidence="10">Dolichyl-diphosphooligosaccharide--protein glycosyltransferase subunit 1</fullName>
    </recommendedName>
</protein>
<dbReference type="EMBL" id="VJMH01005370">
    <property type="protein sequence ID" value="KAF0696820.1"/>
    <property type="molecule type" value="Genomic_DNA"/>
</dbReference>
<comment type="function">
    <text evidence="1 10">Subunit of the oligosaccharyl transferase (OST) complex that catalyzes the initial transfer of a defined glycan (Glc(3)Man(9)GlcNAc(2) in eukaryotes) from the lipid carrier dolichol-pyrophosphate to an asparagine residue within an Asn-X-Ser/Thr consensus motif in nascent polypeptide chains, the first step in protein N-glycosylation. N-glycosylation occurs cotranslationally and the complex associates with the Sec61 complex at the channel-forming translocon complex that mediates protein translocation across the endoplasmic reticulum (ER). All subunits are required for a maximal enzyme activity.</text>
</comment>
<evidence type="ECO:0000256" key="1">
    <source>
        <dbReference type="ARBA" id="ARBA00002791"/>
    </source>
</evidence>
<evidence type="ECO:0000256" key="5">
    <source>
        <dbReference type="ARBA" id="ARBA00022692"/>
    </source>
</evidence>
<reference evidence="12 13" key="1">
    <citation type="submission" date="2019-03" db="EMBL/GenBank/DDBJ databases">
        <authorList>
            <person name="Gaulin E."/>
            <person name="Dumas B."/>
        </authorList>
    </citation>
    <scope>NUCLEOTIDE SEQUENCE [LARGE SCALE GENOMIC DNA]</scope>
    <source>
        <strain evidence="12">CBS 568.67</strain>
    </source>
</reference>
<evidence type="ECO:0000256" key="2">
    <source>
        <dbReference type="ARBA" id="ARBA00004115"/>
    </source>
</evidence>
<keyword evidence="8 10" id="KW-1133">Transmembrane helix</keyword>
<gene>
    <name evidence="12" type="primary">Aste57867_12482</name>
    <name evidence="11" type="ORF">As57867_012436</name>
    <name evidence="12" type="ORF">ASTE57867_12482</name>
</gene>
<evidence type="ECO:0000256" key="10">
    <source>
        <dbReference type="RuleBase" id="RU361143"/>
    </source>
</evidence>
<evidence type="ECO:0000256" key="4">
    <source>
        <dbReference type="ARBA" id="ARBA00008905"/>
    </source>
</evidence>
<organism evidence="12 13">
    <name type="scientific">Aphanomyces stellatus</name>
    <dbReference type="NCBI Taxonomy" id="120398"/>
    <lineage>
        <taxon>Eukaryota</taxon>
        <taxon>Sar</taxon>
        <taxon>Stramenopiles</taxon>
        <taxon>Oomycota</taxon>
        <taxon>Saprolegniomycetes</taxon>
        <taxon>Saprolegniales</taxon>
        <taxon>Verrucalvaceae</taxon>
        <taxon>Aphanomyces</taxon>
    </lineage>
</organism>
<dbReference type="PANTHER" id="PTHR21049">
    <property type="entry name" value="RIBOPHORIN I"/>
    <property type="match status" value="1"/>
</dbReference>
<sequence>MSAAAIVLSALLVFACLCAEGIIINTSVKRTIDLSQHIVRCIADISFQDADADVSTYTVAVPLYLNERLAFISAKGNKGAPYDVVAGAVDTNANVQFYSVVLKAARGTEGSVKVSTTYTRVLTPYPASIKQSEDQLVLFHDQHLFVSPYATLAQTTRVKLPSSHVESHSDWAPVSLHGSTLTYGPYDSVVAPLAALAHPQSLAVHFQHNEPFLTITSLVKEIEVSMWGRISTEEVIDMEHTGATLRGGFSRLDYASNHLTSASFRSFRAHLPKHAANIYYRDQIGNITTSHVTAADARTDVELLARFPLFGGWKTQFYLGYAVPTHAALVRQGDDRYRLEMDFGTCIQEAAVDAATLKVILPEGATNIRVHMPFEVSSIQHTRRLTYLDASDVGRPVVVVRKLNVVPQHNNLPVSVTFEFPATYLYREPALLVGSFFAFFLVCMVLFRVDLSLSDTKPKVE</sequence>
<proteinExistence type="inferred from homology"/>
<evidence type="ECO:0000313" key="13">
    <source>
        <dbReference type="Proteomes" id="UP000332933"/>
    </source>
</evidence>